<proteinExistence type="predicted"/>
<feature type="compositionally biased region" description="Acidic residues" evidence="1">
    <location>
        <begin position="21"/>
        <end position="30"/>
    </location>
</feature>
<sequence length="49" mass="5536">MLAVPLSREEEYSSDLSNESSDLEAQDDDFLQPNAIQLIAPITDRSRVR</sequence>
<accession>A0A914RDP3</accession>
<protein>
    <submittedName>
        <fullName evidence="3">Uncharacterized protein</fullName>
    </submittedName>
</protein>
<dbReference type="AlphaFoldDB" id="A0A914RDP3"/>
<organism evidence="2 3">
    <name type="scientific">Parascaris equorum</name>
    <name type="common">Equine roundworm</name>
    <dbReference type="NCBI Taxonomy" id="6256"/>
    <lineage>
        <taxon>Eukaryota</taxon>
        <taxon>Metazoa</taxon>
        <taxon>Ecdysozoa</taxon>
        <taxon>Nematoda</taxon>
        <taxon>Chromadorea</taxon>
        <taxon>Rhabditida</taxon>
        <taxon>Spirurina</taxon>
        <taxon>Ascaridomorpha</taxon>
        <taxon>Ascaridoidea</taxon>
        <taxon>Ascarididae</taxon>
        <taxon>Parascaris</taxon>
    </lineage>
</organism>
<dbReference type="Proteomes" id="UP000887564">
    <property type="component" value="Unplaced"/>
</dbReference>
<dbReference type="WBParaSite" id="PEQ_0000477601-mRNA-1">
    <property type="protein sequence ID" value="PEQ_0000477601-mRNA-1"/>
    <property type="gene ID" value="PEQ_0000477601"/>
</dbReference>
<feature type="region of interest" description="Disordered" evidence="1">
    <location>
        <begin position="1"/>
        <end position="30"/>
    </location>
</feature>
<name>A0A914RDP3_PAREQ</name>
<keyword evidence="2" id="KW-1185">Reference proteome</keyword>
<evidence type="ECO:0000256" key="1">
    <source>
        <dbReference type="SAM" id="MobiDB-lite"/>
    </source>
</evidence>
<evidence type="ECO:0000313" key="2">
    <source>
        <dbReference type="Proteomes" id="UP000887564"/>
    </source>
</evidence>
<reference evidence="3" key="1">
    <citation type="submission" date="2022-11" db="UniProtKB">
        <authorList>
            <consortium name="WormBaseParasite"/>
        </authorList>
    </citation>
    <scope>IDENTIFICATION</scope>
</reference>
<evidence type="ECO:0000313" key="3">
    <source>
        <dbReference type="WBParaSite" id="PEQ_0000477601-mRNA-1"/>
    </source>
</evidence>